<feature type="transmembrane region" description="Helical" evidence="1">
    <location>
        <begin position="41"/>
        <end position="63"/>
    </location>
</feature>
<protein>
    <submittedName>
        <fullName evidence="2">Putative membrane protein</fullName>
    </submittedName>
</protein>
<sequence>MKMREEIDDPPYFSMFFLFYLYGGVLVIILTSLFWKLSGMTAILTFFLMLAGPVITGIIAIYNTKKKNDSVYHKWVFYSSASYAVVFAGLLIMSAIISLL</sequence>
<organism evidence="2 3">
    <name type="scientific">Dysgonomonas hofstadii</name>
    <dbReference type="NCBI Taxonomy" id="637886"/>
    <lineage>
        <taxon>Bacteria</taxon>
        <taxon>Pseudomonadati</taxon>
        <taxon>Bacteroidota</taxon>
        <taxon>Bacteroidia</taxon>
        <taxon>Bacteroidales</taxon>
        <taxon>Dysgonomonadaceae</taxon>
        <taxon>Dysgonomonas</taxon>
    </lineage>
</organism>
<keyword evidence="1" id="KW-0812">Transmembrane</keyword>
<feature type="transmembrane region" description="Helical" evidence="1">
    <location>
        <begin position="75"/>
        <end position="97"/>
    </location>
</feature>
<dbReference type="Proteomes" id="UP000555103">
    <property type="component" value="Unassembled WGS sequence"/>
</dbReference>
<keyword evidence="1" id="KW-1133">Transmembrane helix</keyword>
<dbReference type="AlphaFoldDB" id="A0A840CJH7"/>
<evidence type="ECO:0000256" key="1">
    <source>
        <dbReference type="SAM" id="Phobius"/>
    </source>
</evidence>
<proteinExistence type="predicted"/>
<comment type="caution">
    <text evidence="2">The sequence shown here is derived from an EMBL/GenBank/DDBJ whole genome shotgun (WGS) entry which is preliminary data.</text>
</comment>
<feature type="transmembrane region" description="Helical" evidence="1">
    <location>
        <begin position="12"/>
        <end position="35"/>
    </location>
</feature>
<dbReference type="EMBL" id="JACIEP010000004">
    <property type="protein sequence ID" value="MBB4035516.1"/>
    <property type="molecule type" value="Genomic_DNA"/>
</dbReference>
<reference evidence="2 3" key="1">
    <citation type="submission" date="2020-08" db="EMBL/GenBank/DDBJ databases">
        <title>Genomic Encyclopedia of Type Strains, Phase IV (KMG-IV): sequencing the most valuable type-strain genomes for metagenomic binning, comparative biology and taxonomic classification.</title>
        <authorList>
            <person name="Goeker M."/>
        </authorList>
    </citation>
    <scope>NUCLEOTIDE SEQUENCE [LARGE SCALE GENOMIC DNA]</scope>
    <source>
        <strain evidence="2 3">DSM 104969</strain>
    </source>
</reference>
<evidence type="ECO:0000313" key="3">
    <source>
        <dbReference type="Proteomes" id="UP000555103"/>
    </source>
</evidence>
<keyword evidence="1" id="KW-0472">Membrane</keyword>
<keyword evidence="3" id="KW-1185">Reference proteome</keyword>
<gene>
    <name evidence="2" type="ORF">GGR21_001409</name>
</gene>
<dbReference type="RefSeq" id="WP_183306451.1">
    <property type="nucleotide sequence ID" value="NZ_JACIEP010000004.1"/>
</dbReference>
<name>A0A840CJH7_9BACT</name>
<evidence type="ECO:0000313" key="2">
    <source>
        <dbReference type="EMBL" id="MBB4035516.1"/>
    </source>
</evidence>
<accession>A0A840CJH7</accession>